<feature type="compositionally biased region" description="Low complexity" evidence="1">
    <location>
        <begin position="210"/>
        <end position="233"/>
    </location>
</feature>
<feature type="compositionally biased region" description="Low complexity" evidence="1">
    <location>
        <begin position="473"/>
        <end position="502"/>
    </location>
</feature>
<proteinExistence type="predicted"/>
<feature type="region of interest" description="Disordered" evidence="1">
    <location>
        <begin position="264"/>
        <end position="344"/>
    </location>
</feature>
<dbReference type="GeneID" id="39586782"/>
<name>A0A427XID9_9TREE</name>
<protein>
    <recommendedName>
        <fullName evidence="4">BRCT domain-containing protein</fullName>
    </recommendedName>
</protein>
<feature type="compositionally biased region" description="Low complexity" evidence="1">
    <location>
        <begin position="393"/>
        <end position="413"/>
    </location>
</feature>
<dbReference type="AlphaFoldDB" id="A0A427XID9"/>
<dbReference type="RefSeq" id="XP_028473661.1">
    <property type="nucleotide sequence ID" value="XM_028617983.1"/>
</dbReference>
<reference evidence="2 3" key="1">
    <citation type="submission" date="2018-11" db="EMBL/GenBank/DDBJ databases">
        <title>Genome sequence of Apiotrichum porosum DSM 27194.</title>
        <authorList>
            <person name="Aliyu H."/>
            <person name="Gorte O."/>
            <person name="Ochsenreither K."/>
        </authorList>
    </citation>
    <scope>NUCLEOTIDE SEQUENCE [LARGE SCALE GENOMIC DNA]</scope>
    <source>
        <strain evidence="2 3">DSM 27194</strain>
    </source>
</reference>
<keyword evidence="3" id="KW-1185">Reference proteome</keyword>
<gene>
    <name evidence="2" type="ORF">EHS24_002239</name>
</gene>
<evidence type="ECO:0000256" key="1">
    <source>
        <dbReference type="SAM" id="MobiDB-lite"/>
    </source>
</evidence>
<organism evidence="2 3">
    <name type="scientific">Apiotrichum porosum</name>
    <dbReference type="NCBI Taxonomy" id="105984"/>
    <lineage>
        <taxon>Eukaryota</taxon>
        <taxon>Fungi</taxon>
        <taxon>Dikarya</taxon>
        <taxon>Basidiomycota</taxon>
        <taxon>Agaricomycotina</taxon>
        <taxon>Tremellomycetes</taxon>
        <taxon>Trichosporonales</taxon>
        <taxon>Trichosporonaceae</taxon>
        <taxon>Apiotrichum</taxon>
    </lineage>
</organism>
<evidence type="ECO:0000313" key="2">
    <source>
        <dbReference type="EMBL" id="RSH78514.1"/>
    </source>
</evidence>
<feature type="compositionally biased region" description="Low complexity" evidence="1">
    <location>
        <begin position="320"/>
        <end position="344"/>
    </location>
</feature>
<dbReference type="EMBL" id="RSCE01000012">
    <property type="protein sequence ID" value="RSH78514.1"/>
    <property type="molecule type" value="Genomic_DNA"/>
</dbReference>
<evidence type="ECO:0000313" key="3">
    <source>
        <dbReference type="Proteomes" id="UP000279236"/>
    </source>
</evidence>
<feature type="region of interest" description="Disordered" evidence="1">
    <location>
        <begin position="165"/>
        <end position="235"/>
    </location>
</feature>
<sequence>MRNIQGFAPASGLFSTTVAYLSPYHWQFKLLSQIIENGGGKVATLFEDSAINVFLTDYPPMWVEASTRERLELEYYRLVKKYGLLGYDLVVCVTTTWVFETAANGYMWPGLMGRYGLHRLYNTQLPNSSYLFGTTRRSYIEQQRELQRQQLEALNHVARVDATTWGLPHLSEDEEEDAKSEGSRNTELNEETQPEADSERAPKVKKRVCSARPSSSVRGLSSRRGGGSRSAVRFAPYSKDLPKEARHAPVKRVALARKRAVSARALGRLGPSPTQLNTQHDEGGDEAGDQTGGDTDTEDSPAPVDLPFPPLSQKRFPRPRSVSSSDSEGSGASRAVSANSVTGGVTTAARTALGPFGTVLDLAEALPSAAELSPPVPAPSSGRGLGPCGSELGPAAAPAQPVPAAAAEGEVAPHGVGRFGTWLDTPPPAPQLAGSSSRTVLPAASSTKSLRPVPRGDEGLGLGRPPIARMATSPSAHSSKSAHPSSSSSSVGSVVPDSQPDM</sequence>
<dbReference type="Proteomes" id="UP000279236">
    <property type="component" value="Unassembled WGS sequence"/>
</dbReference>
<comment type="caution">
    <text evidence="2">The sequence shown here is derived from an EMBL/GenBank/DDBJ whole genome shotgun (WGS) entry which is preliminary data.</text>
</comment>
<evidence type="ECO:0008006" key="4">
    <source>
        <dbReference type="Google" id="ProtNLM"/>
    </source>
</evidence>
<feature type="region of interest" description="Disordered" evidence="1">
    <location>
        <begin position="368"/>
        <end position="502"/>
    </location>
</feature>
<accession>A0A427XID9</accession>
<feature type="compositionally biased region" description="Polar residues" evidence="1">
    <location>
        <begin position="433"/>
        <end position="449"/>
    </location>
</feature>